<dbReference type="SMART" id="SM00895">
    <property type="entry name" value="FCD"/>
    <property type="match status" value="1"/>
</dbReference>
<dbReference type="Pfam" id="PF07729">
    <property type="entry name" value="FCD"/>
    <property type="match status" value="1"/>
</dbReference>
<dbReference type="Pfam" id="PF00392">
    <property type="entry name" value="GntR"/>
    <property type="match status" value="1"/>
</dbReference>
<dbReference type="PANTHER" id="PTHR43537">
    <property type="entry name" value="TRANSCRIPTIONAL REGULATOR, GNTR FAMILY"/>
    <property type="match status" value="1"/>
</dbReference>
<dbReference type="InterPro" id="IPR008920">
    <property type="entry name" value="TF_FadR/GntR_C"/>
</dbReference>
<dbReference type="GO" id="GO:0003677">
    <property type="term" value="F:DNA binding"/>
    <property type="evidence" value="ECO:0007669"/>
    <property type="project" value="UniProtKB-KW"/>
</dbReference>
<feature type="domain" description="HTH gntR-type" evidence="4">
    <location>
        <begin position="22"/>
        <end position="89"/>
    </location>
</feature>
<dbReference type="InterPro" id="IPR036388">
    <property type="entry name" value="WH-like_DNA-bd_sf"/>
</dbReference>
<keyword evidence="3" id="KW-0804">Transcription</keyword>
<dbReference type="AlphaFoldDB" id="A0A1G7NC12"/>
<keyword evidence="6" id="KW-1185">Reference proteome</keyword>
<organism evidence="5 6">
    <name type="scientific">Pseudonocardia oroxyli</name>
    <dbReference type="NCBI Taxonomy" id="366584"/>
    <lineage>
        <taxon>Bacteria</taxon>
        <taxon>Bacillati</taxon>
        <taxon>Actinomycetota</taxon>
        <taxon>Actinomycetes</taxon>
        <taxon>Pseudonocardiales</taxon>
        <taxon>Pseudonocardiaceae</taxon>
        <taxon>Pseudonocardia</taxon>
    </lineage>
</organism>
<gene>
    <name evidence="5" type="ORF">SAMN05216377_106196</name>
</gene>
<dbReference type="SUPFAM" id="SSF46785">
    <property type="entry name" value="Winged helix' DNA-binding domain"/>
    <property type="match status" value="1"/>
</dbReference>
<dbReference type="InterPro" id="IPR036390">
    <property type="entry name" value="WH_DNA-bd_sf"/>
</dbReference>
<accession>A0A1G7NC12</accession>
<proteinExistence type="predicted"/>
<evidence type="ECO:0000256" key="3">
    <source>
        <dbReference type="ARBA" id="ARBA00023163"/>
    </source>
</evidence>
<dbReference type="PANTHER" id="PTHR43537:SF24">
    <property type="entry name" value="GLUCONATE OPERON TRANSCRIPTIONAL REPRESSOR"/>
    <property type="match status" value="1"/>
</dbReference>
<evidence type="ECO:0000256" key="2">
    <source>
        <dbReference type="ARBA" id="ARBA00023125"/>
    </source>
</evidence>
<protein>
    <submittedName>
        <fullName evidence="5">Transcriptional regulator, GntR family</fullName>
    </submittedName>
</protein>
<dbReference type="EMBL" id="FNBE01000006">
    <property type="protein sequence ID" value="SDF71506.1"/>
    <property type="molecule type" value="Genomic_DNA"/>
</dbReference>
<keyword evidence="2" id="KW-0238">DNA-binding</keyword>
<reference evidence="5 6" key="1">
    <citation type="submission" date="2016-10" db="EMBL/GenBank/DDBJ databases">
        <authorList>
            <person name="de Groot N.N."/>
        </authorList>
    </citation>
    <scope>NUCLEOTIDE SEQUENCE [LARGE SCALE GENOMIC DNA]</scope>
    <source>
        <strain evidence="5 6">CGMCC 4.3143</strain>
    </source>
</reference>
<dbReference type="GO" id="GO:0003700">
    <property type="term" value="F:DNA-binding transcription factor activity"/>
    <property type="evidence" value="ECO:0007669"/>
    <property type="project" value="InterPro"/>
</dbReference>
<dbReference type="Gene3D" id="1.20.120.530">
    <property type="entry name" value="GntR ligand-binding domain-like"/>
    <property type="match status" value="1"/>
</dbReference>
<dbReference type="InterPro" id="IPR011711">
    <property type="entry name" value="GntR_C"/>
</dbReference>
<evidence type="ECO:0000259" key="4">
    <source>
        <dbReference type="PROSITE" id="PS50949"/>
    </source>
</evidence>
<dbReference type="InterPro" id="IPR000524">
    <property type="entry name" value="Tscrpt_reg_HTH_GntR"/>
</dbReference>
<dbReference type="OrthoDB" id="3367236at2"/>
<sequence length="238" mass="25424">MAGTYRPSRPPSVFARRLGRARSGTEGVLDELRGVILSGEAAPGVPIPLDEIAQALGVSQIPVREALKTLIGEGLVDHRPRGGYTVARITVAELAELYVVRGTLEQAALAAALPLASAADHAEARTAHEALDDALARGDLAAYHRASRRFHLALVAPARMHRLQRMLESAWNITEPYRPMSQLSDAGRAGLHADHAAMLAAFVSGDAEALLREAIEHHEDLRRAVAALPSDPALFADP</sequence>
<dbReference type="CDD" id="cd07377">
    <property type="entry name" value="WHTH_GntR"/>
    <property type="match status" value="1"/>
</dbReference>
<dbReference type="PROSITE" id="PS50949">
    <property type="entry name" value="HTH_GNTR"/>
    <property type="match status" value="1"/>
</dbReference>
<keyword evidence="1" id="KW-0805">Transcription regulation</keyword>
<dbReference type="SMART" id="SM00345">
    <property type="entry name" value="HTH_GNTR"/>
    <property type="match status" value="1"/>
</dbReference>
<evidence type="ECO:0000256" key="1">
    <source>
        <dbReference type="ARBA" id="ARBA00023015"/>
    </source>
</evidence>
<dbReference type="Gene3D" id="1.10.10.10">
    <property type="entry name" value="Winged helix-like DNA-binding domain superfamily/Winged helix DNA-binding domain"/>
    <property type="match status" value="1"/>
</dbReference>
<evidence type="ECO:0000313" key="6">
    <source>
        <dbReference type="Proteomes" id="UP000198967"/>
    </source>
</evidence>
<dbReference type="STRING" id="366584.SAMN05216377_106196"/>
<evidence type="ECO:0000313" key="5">
    <source>
        <dbReference type="EMBL" id="SDF71506.1"/>
    </source>
</evidence>
<dbReference type="Proteomes" id="UP000198967">
    <property type="component" value="Unassembled WGS sequence"/>
</dbReference>
<dbReference type="RefSeq" id="WP_093082140.1">
    <property type="nucleotide sequence ID" value="NZ_FNBE01000006.1"/>
</dbReference>
<dbReference type="SUPFAM" id="SSF48008">
    <property type="entry name" value="GntR ligand-binding domain-like"/>
    <property type="match status" value="1"/>
</dbReference>
<name>A0A1G7NC12_PSEOR</name>